<comment type="caution">
    <text evidence="2">The sequence shown here is derived from an EMBL/GenBank/DDBJ whole genome shotgun (WGS) entry which is preliminary data.</text>
</comment>
<dbReference type="CDD" id="cd04301">
    <property type="entry name" value="NAT_SF"/>
    <property type="match status" value="1"/>
</dbReference>
<dbReference type="InterPro" id="IPR000182">
    <property type="entry name" value="GNAT_dom"/>
</dbReference>
<dbReference type="AlphaFoldDB" id="W6M513"/>
<dbReference type="Pfam" id="PF00583">
    <property type="entry name" value="Acetyltransf_1"/>
    <property type="match status" value="1"/>
</dbReference>
<name>W6M513_9GAMM</name>
<reference evidence="2" key="2">
    <citation type="submission" date="2014-03" db="EMBL/GenBank/DDBJ databases">
        <title>Candidatus Competibacter-lineage genomes retrieved from metagenomes reveal functional metabolic diversity.</title>
        <authorList>
            <person name="McIlroy S.J."/>
            <person name="Albertsen M."/>
            <person name="Andresen E.K."/>
            <person name="Saunders A.M."/>
            <person name="Kristiansen R."/>
            <person name="Stokholm-Bjerregaard M."/>
            <person name="Nielsen K.L."/>
            <person name="Nielsen P.H."/>
        </authorList>
    </citation>
    <scope>NUCLEOTIDE SEQUENCE</scope>
    <source>
        <strain evidence="2">Run_A_D11</strain>
    </source>
</reference>
<accession>W6M513</accession>
<evidence type="ECO:0000313" key="2">
    <source>
        <dbReference type="EMBL" id="CDI00895.1"/>
    </source>
</evidence>
<feature type="domain" description="N-acetyltransferase" evidence="1">
    <location>
        <begin position="24"/>
        <end position="52"/>
    </location>
</feature>
<sequence length="83" mass="9451">MFASKVHPGHPDFLDLPWMESIVEDRAEIALVVHPAWQRCGLGTRLLDLLTAVGASGVPPRFPSRIIKRWLPCWPRLVSARRR</sequence>
<dbReference type="OrthoDB" id="5355033at2"/>
<protein>
    <recommendedName>
        <fullName evidence="1">N-acetyltransferase domain-containing protein</fullName>
    </recommendedName>
</protein>
<dbReference type="Proteomes" id="UP000035760">
    <property type="component" value="Unassembled WGS sequence"/>
</dbReference>
<dbReference type="GO" id="GO:0016747">
    <property type="term" value="F:acyltransferase activity, transferring groups other than amino-acyl groups"/>
    <property type="evidence" value="ECO:0007669"/>
    <property type="project" value="InterPro"/>
</dbReference>
<dbReference type="Gene3D" id="3.40.630.30">
    <property type="match status" value="1"/>
</dbReference>
<dbReference type="RefSeq" id="WP_048669958.1">
    <property type="nucleotide sequence ID" value="NZ_CBTJ020000001.1"/>
</dbReference>
<dbReference type="SUPFAM" id="SSF55729">
    <property type="entry name" value="Acyl-CoA N-acyltransferases (Nat)"/>
    <property type="match status" value="1"/>
</dbReference>
<dbReference type="InterPro" id="IPR016181">
    <property type="entry name" value="Acyl_CoA_acyltransferase"/>
</dbReference>
<evidence type="ECO:0000313" key="3">
    <source>
        <dbReference type="Proteomes" id="UP000035760"/>
    </source>
</evidence>
<dbReference type="STRING" id="1400863.BN873_10151"/>
<gene>
    <name evidence="2" type="ORF">BN873_10151</name>
</gene>
<organism evidence="2 3">
    <name type="scientific">Candidatus Competibacter denitrificans Run_A_D11</name>
    <dbReference type="NCBI Taxonomy" id="1400863"/>
    <lineage>
        <taxon>Bacteria</taxon>
        <taxon>Pseudomonadati</taxon>
        <taxon>Pseudomonadota</taxon>
        <taxon>Gammaproteobacteria</taxon>
        <taxon>Candidatus Competibacteraceae</taxon>
        <taxon>Candidatus Competibacter</taxon>
    </lineage>
</organism>
<proteinExistence type="predicted"/>
<keyword evidence="3" id="KW-1185">Reference proteome</keyword>
<evidence type="ECO:0000259" key="1">
    <source>
        <dbReference type="Pfam" id="PF00583"/>
    </source>
</evidence>
<reference evidence="2" key="1">
    <citation type="submission" date="2013-07" db="EMBL/GenBank/DDBJ databases">
        <authorList>
            <person name="McIlroy S."/>
        </authorList>
    </citation>
    <scope>NUCLEOTIDE SEQUENCE [LARGE SCALE GENOMIC DNA]</scope>
    <source>
        <strain evidence="2">Run_A_D11</strain>
    </source>
</reference>
<dbReference type="EMBL" id="CBTJ020000001">
    <property type="protein sequence ID" value="CDI00895.1"/>
    <property type="molecule type" value="Genomic_DNA"/>
</dbReference>